<dbReference type="InterPro" id="IPR023296">
    <property type="entry name" value="Glyco_hydro_beta-prop_sf"/>
</dbReference>
<keyword evidence="1" id="KW-0378">Hydrolase</keyword>
<evidence type="ECO:0000313" key="1">
    <source>
        <dbReference type="EMBL" id="AOY82487.1"/>
    </source>
</evidence>
<name>A0A1D9G4B1_MOOP1</name>
<dbReference type="Proteomes" id="UP000176944">
    <property type="component" value="Chromosome"/>
</dbReference>
<dbReference type="Gene3D" id="2.115.10.20">
    <property type="entry name" value="Glycosyl hydrolase domain, family 43"/>
    <property type="match status" value="1"/>
</dbReference>
<protein>
    <submittedName>
        <fullName evidence="1">Glycoside hydrolase family 68 protein</fullName>
    </submittedName>
</protein>
<reference evidence="2" key="1">
    <citation type="submission" date="2016-10" db="EMBL/GenBank/DDBJ databases">
        <title>Comparative genomics uncovers the prolific and rare metabolic potential of the cyanobacterial genus Moorea.</title>
        <authorList>
            <person name="Leao T."/>
            <person name="Castelao G."/>
            <person name="Korobeynikov A."/>
            <person name="Monroe E.A."/>
            <person name="Podell S."/>
            <person name="Glukhov E."/>
            <person name="Allen E."/>
            <person name="Gerwick W.H."/>
            <person name="Gerwick L."/>
        </authorList>
    </citation>
    <scope>NUCLEOTIDE SEQUENCE [LARGE SCALE GENOMIC DNA]</scope>
    <source>
        <strain evidence="2">JHB</strain>
    </source>
</reference>
<gene>
    <name evidence="1" type="ORF">BJP36_23810</name>
</gene>
<dbReference type="SUPFAM" id="SSF75005">
    <property type="entry name" value="Arabinanase/levansucrase/invertase"/>
    <property type="match status" value="1"/>
</dbReference>
<accession>A0A1D9G4B1</accession>
<proteinExistence type="predicted"/>
<dbReference type="AlphaFoldDB" id="A0A1D9G4B1"/>
<dbReference type="EMBL" id="CP017708">
    <property type="protein sequence ID" value="AOY82487.1"/>
    <property type="molecule type" value="Genomic_DNA"/>
</dbReference>
<evidence type="ECO:0000313" key="2">
    <source>
        <dbReference type="Proteomes" id="UP000176944"/>
    </source>
</evidence>
<sequence>MIQQLDQGRSDAATLEQLFNHDISIQTTPHQPAQSKAALSKYLLLYLQGGKDLEGVPWQRGEMGGAILDEDLSVIKDLDAVFQPDRDDYWRSSRLLAGSLRLVNENSLYFFYGGSPDRPNLLHEYIGFCKGIIRDNHEIDWQAPQLIEFLDWEKYYDYSDHPLMPDQRHRQLRDPFPIFHEGKYWMFLSAAAKTNSQPKKGCIGLAVADKLEGPYTLLPPALFPHCMTDEGEQGLFYECERSHVYYKGGMWHMFFSVMKQHVNPRWLEQLGDDAASISDSSLYHFVSPQINGPYQPAGVVPVVKGSSESNLYAINFEQNNQQELIAYGLNLGMQELDVSGQWKVLWDNDYPEIKKVSPSGQQGVADPSSLLYGREGYCIWDAILFKLPA</sequence>
<dbReference type="GO" id="GO:0016787">
    <property type="term" value="F:hydrolase activity"/>
    <property type="evidence" value="ECO:0007669"/>
    <property type="project" value="UniProtKB-KW"/>
</dbReference>
<organism evidence="1 2">
    <name type="scientific">Moorena producens (strain JHB)</name>
    <dbReference type="NCBI Taxonomy" id="1454205"/>
    <lineage>
        <taxon>Bacteria</taxon>
        <taxon>Bacillati</taxon>
        <taxon>Cyanobacteriota</taxon>
        <taxon>Cyanophyceae</taxon>
        <taxon>Coleofasciculales</taxon>
        <taxon>Coleofasciculaceae</taxon>
        <taxon>Moorena</taxon>
    </lineage>
</organism>